<keyword evidence="3" id="KW-0456">Lyase</keyword>
<proteinExistence type="inferred from homology"/>
<feature type="active site" description="Proton donor" evidence="2">
    <location>
        <position position="142"/>
    </location>
</feature>
<dbReference type="InterPro" id="IPR002915">
    <property type="entry name" value="DeoC/FbaB/LacD_aldolase"/>
</dbReference>
<dbReference type="PANTHER" id="PTHR47916:SF1">
    <property type="entry name" value="3-HYDROXY-5-PHOSPHONOOXYPENTANE-2,4-DIONE THIOLASE"/>
    <property type="match status" value="1"/>
</dbReference>
<dbReference type="AlphaFoldDB" id="A0A7C5QD33"/>
<dbReference type="CDD" id="cd00958">
    <property type="entry name" value="DhnA"/>
    <property type="match status" value="1"/>
</dbReference>
<dbReference type="EC" id="4.1.2.13" evidence="3"/>
<dbReference type="EMBL" id="DRWN01000023">
    <property type="protein sequence ID" value="HHK68091.1"/>
    <property type="molecule type" value="Genomic_DNA"/>
</dbReference>
<dbReference type="GO" id="GO:0004332">
    <property type="term" value="F:fructose-bisphosphate aldolase activity"/>
    <property type="evidence" value="ECO:0007669"/>
    <property type="project" value="UniProtKB-EC"/>
</dbReference>
<reference evidence="3" key="1">
    <citation type="journal article" date="2020" name="mSystems">
        <title>Genome- and Community-Level Interaction Insights into Carbon Utilization and Element Cycling Functions of Hydrothermarchaeota in Hydrothermal Sediment.</title>
        <authorList>
            <person name="Zhou Z."/>
            <person name="Liu Y."/>
            <person name="Xu W."/>
            <person name="Pan J."/>
            <person name="Luo Z.H."/>
            <person name="Li M."/>
        </authorList>
    </citation>
    <scope>NUCLEOTIDE SEQUENCE [LARGE SCALE GENOMIC DNA]</scope>
    <source>
        <strain evidence="3">SpSt-1056</strain>
    </source>
</reference>
<sequence>MVFGKQVRLSRLLENGRMLCVPLDHGTSIGPVQGLEQIENLVYLLENAGVTAVLAHKGVFRGLKRPLKIGSIMHMSASTQLSSRYNRKVLVSSVEEAVRLGVDAVSVHINIGGADDDVMLEQLGETADACDEWQMPLIAMMYPRGENIKDASDPFTISHVARVGAELGADIVKTPMPSANIMDVERVVKTCPVPVVAAGGPKMERDEDVLRLAYASVAGGCLGITFGRNVFQHSSPVHMVKALRRIVIEGRTVEEALTVLTA</sequence>
<dbReference type="InterPro" id="IPR041720">
    <property type="entry name" value="FbaB-like"/>
</dbReference>
<dbReference type="InterPro" id="IPR050456">
    <property type="entry name" value="DeoC/FbaB_aldolase"/>
</dbReference>
<evidence type="ECO:0000256" key="2">
    <source>
        <dbReference type="PIRSR" id="PIRSR038992-1"/>
    </source>
</evidence>
<dbReference type="Gene3D" id="3.20.20.70">
    <property type="entry name" value="Aldolase class I"/>
    <property type="match status" value="1"/>
</dbReference>
<gene>
    <name evidence="3" type="ORF">ENM11_02900</name>
</gene>
<comment type="caution">
    <text evidence="3">The sequence shown here is derived from an EMBL/GenBank/DDBJ whole genome shotgun (WGS) entry which is preliminary data.</text>
</comment>
<protein>
    <submittedName>
        <fullName evidence="3">Fructose-bisphosphate aldolase</fullName>
        <ecNumber evidence="3">4.1.2.13</ecNumber>
    </submittedName>
</protein>
<dbReference type="PANTHER" id="PTHR47916">
    <property type="entry name" value="FRUCTOSE-BISPHOSPHATE ALDOLASE CLASS 1"/>
    <property type="match status" value="1"/>
</dbReference>
<dbReference type="InterPro" id="IPR013785">
    <property type="entry name" value="Aldolase_TIM"/>
</dbReference>
<evidence type="ECO:0000256" key="1">
    <source>
        <dbReference type="ARBA" id="ARBA00008116"/>
    </source>
</evidence>
<accession>A0A7C5QD33</accession>
<dbReference type="PIRSF" id="PIRSF038992">
    <property type="entry name" value="Aldolase_Ia"/>
    <property type="match status" value="1"/>
</dbReference>
<dbReference type="SUPFAM" id="SSF51569">
    <property type="entry name" value="Aldolase"/>
    <property type="match status" value="1"/>
</dbReference>
<feature type="active site" description="Schiff-base intermediate with dihydroxyacetone-P" evidence="2">
    <location>
        <position position="173"/>
    </location>
</feature>
<organism evidence="3">
    <name type="scientific">Caldiarchaeum subterraneum</name>
    <dbReference type="NCBI Taxonomy" id="311458"/>
    <lineage>
        <taxon>Archaea</taxon>
        <taxon>Nitrososphaerota</taxon>
        <taxon>Candidatus Caldarchaeales</taxon>
        <taxon>Candidatus Caldarchaeaceae</taxon>
        <taxon>Candidatus Caldarchaeum</taxon>
    </lineage>
</organism>
<name>A0A7C5QD33_CALS0</name>
<dbReference type="NCBIfam" id="NF005556">
    <property type="entry name" value="PRK07226.1"/>
    <property type="match status" value="1"/>
</dbReference>
<comment type="similarity">
    <text evidence="1">Belongs to the DeoC/FbaB aldolase family.</text>
</comment>
<dbReference type="SMART" id="SM01133">
    <property type="entry name" value="DeoC"/>
    <property type="match status" value="1"/>
</dbReference>
<evidence type="ECO:0000313" key="3">
    <source>
        <dbReference type="EMBL" id="HHK68091.1"/>
    </source>
</evidence>
<dbReference type="Pfam" id="PF01791">
    <property type="entry name" value="DeoC"/>
    <property type="match status" value="1"/>
</dbReference>